<dbReference type="Gene3D" id="3.50.50.60">
    <property type="entry name" value="FAD/NAD(P)-binding domain"/>
    <property type="match status" value="1"/>
</dbReference>
<dbReference type="InterPro" id="IPR050353">
    <property type="entry name" value="PyrK_electron_transfer"/>
</dbReference>
<dbReference type="InterPro" id="IPR017938">
    <property type="entry name" value="Riboflavin_synthase-like_b-brl"/>
</dbReference>
<dbReference type="PATRIC" id="fig|269796.9.peg.620"/>
<dbReference type="Gene3D" id="1.10.1060.10">
    <property type="entry name" value="Alpha-helical ferredoxin"/>
    <property type="match status" value="1"/>
</dbReference>
<evidence type="ECO:0000313" key="2">
    <source>
        <dbReference type="EMBL" id="ABC21370.1"/>
    </source>
</evidence>
<evidence type="ECO:0000313" key="3">
    <source>
        <dbReference type="Proteomes" id="UP000001929"/>
    </source>
</evidence>
<dbReference type="eggNOG" id="COG0493">
    <property type="taxonomic scope" value="Bacteria"/>
</dbReference>
<dbReference type="AlphaFoldDB" id="Q2RWX5"/>
<dbReference type="InterPro" id="IPR036188">
    <property type="entry name" value="FAD/NAD-bd_sf"/>
</dbReference>
<feature type="region of interest" description="Disordered" evidence="1">
    <location>
        <begin position="1166"/>
        <end position="1186"/>
    </location>
</feature>
<protein>
    <submittedName>
        <fullName evidence="2">Uncharacterized protein</fullName>
    </submittedName>
</protein>
<name>Q2RWX5_RHORT</name>
<dbReference type="PANTHER" id="PTHR43513:SF3">
    <property type="entry name" value="DIHYDROOROTATE DEHYDROGENASE B (NAD(+)), ELECTRON TRANSFER SUBUNIT-RELATED"/>
    <property type="match status" value="1"/>
</dbReference>
<dbReference type="SUPFAM" id="SSF63380">
    <property type="entry name" value="Riboflavin synthase domain-like"/>
    <property type="match status" value="1"/>
</dbReference>
<gene>
    <name evidence="2" type="ordered locus">Rru_A0566</name>
</gene>
<dbReference type="SUPFAM" id="SSF51905">
    <property type="entry name" value="FAD/NAD(P)-binding domain"/>
    <property type="match status" value="1"/>
</dbReference>
<dbReference type="Gene3D" id="3.40.50.80">
    <property type="entry name" value="Nucleotide-binding domain of ferredoxin-NADP reductase (FNR) module"/>
    <property type="match status" value="1"/>
</dbReference>
<keyword evidence="3" id="KW-1185">Reference proteome</keyword>
<dbReference type="CDD" id="cd06192">
    <property type="entry name" value="DHOD_e_trans_like"/>
    <property type="match status" value="1"/>
</dbReference>
<dbReference type="eggNOG" id="COG0543">
    <property type="taxonomic scope" value="Bacteria"/>
</dbReference>
<dbReference type="InterPro" id="IPR009051">
    <property type="entry name" value="Helical_ferredxn"/>
</dbReference>
<dbReference type="STRING" id="269796.Rru_A0566"/>
<dbReference type="SUPFAM" id="SSF52343">
    <property type="entry name" value="Ferredoxin reductase-like, C-terminal NADP-linked domain"/>
    <property type="match status" value="1"/>
</dbReference>
<organism evidence="2 3">
    <name type="scientific">Rhodospirillum rubrum (strain ATCC 11170 / ATH 1.1.1 / DSM 467 / LMG 4362 / NCIMB 8255 / S1)</name>
    <dbReference type="NCBI Taxonomy" id="269796"/>
    <lineage>
        <taxon>Bacteria</taxon>
        <taxon>Pseudomonadati</taxon>
        <taxon>Pseudomonadota</taxon>
        <taxon>Alphaproteobacteria</taxon>
        <taxon>Rhodospirillales</taxon>
        <taxon>Rhodospirillaceae</taxon>
        <taxon>Rhodospirillum</taxon>
    </lineage>
</organism>
<dbReference type="Proteomes" id="UP000001929">
    <property type="component" value="Chromosome"/>
</dbReference>
<dbReference type="KEGG" id="rru:Rru_A0566"/>
<reference evidence="2 3" key="1">
    <citation type="journal article" date="2011" name="Stand. Genomic Sci.">
        <title>Complete genome sequence of Rhodospirillum rubrum type strain (S1).</title>
        <authorList>
            <person name="Munk A.C."/>
            <person name="Copeland A."/>
            <person name="Lucas S."/>
            <person name="Lapidus A."/>
            <person name="Del Rio T.G."/>
            <person name="Barry K."/>
            <person name="Detter J.C."/>
            <person name="Hammon N."/>
            <person name="Israni S."/>
            <person name="Pitluck S."/>
            <person name="Brettin T."/>
            <person name="Bruce D."/>
            <person name="Han C."/>
            <person name="Tapia R."/>
            <person name="Gilna P."/>
            <person name="Schmutz J."/>
            <person name="Larimer F."/>
            <person name="Land M."/>
            <person name="Kyrpides N.C."/>
            <person name="Mavromatis K."/>
            <person name="Richardson P."/>
            <person name="Rohde M."/>
            <person name="Goker M."/>
            <person name="Klenk H.P."/>
            <person name="Zhang Y."/>
            <person name="Roberts G.P."/>
            <person name="Reslewic S."/>
            <person name="Schwartz D.C."/>
        </authorList>
    </citation>
    <scope>NUCLEOTIDE SEQUENCE [LARGE SCALE GENOMIC DNA]</scope>
    <source>
        <strain evidence="3">ATCC 11170 / ATH 1.1.1 / DSM 467 / LMG 4362 / NCIMB 8255 / S1</strain>
    </source>
</reference>
<dbReference type="EMBL" id="CP000230">
    <property type="protein sequence ID" value="ABC21370.1"/>
    <property type="molecule type" value="Genomic_DNA"/>
</dbReference>
<evidence type="ECO:0000256" key="1">
    <source>
        <dbReference type="SAM" id="MobiDB-lite"/>
    </source>
</evidence>
<dbReference type="GO" id="GO:0051536">
    <property type="term" value="F:iron-sulfur cluster binding"/>
    <property type="evidence" value="ECO:0007669"/>
    <property type="project" value="InterPro"/>
</dbReference>
<proteinExistence type="predicted"/>
<dbReference type="EnsemblBacteria" id="ABC21370">
    <property type="protein sequence ID" value="ABC21370"/>
    <property type="gene ID" value="Rru_A0566"/>
</dbReference>
<dbReference type="InterPro" id="IPR039261">
    <property type="entry name" value="FNR_nucleotide-bd"/>
</dbReference>
<dbReference type="PANTHER" id="PTHR43513">
    <property type="entry name" value="DIHYDROOROTATE DEHYDROGENASE B (NAD(+)), ELECTRON TRANSFER SUBUNIT"/>
    <property type="match status" value="1"/>
</dbReference>
<sequence>MRATPDDTGTPPSLATPIGLGFTFADLYADDGLERIDAAFLADLEASSPALAQELEDARSVPDALTTAAESALITALAPALDAFVGKLFAISPALDDSAARHRALEPLFSCKRLFVQRIACKRHRAAEAETFDGEALIEALTPLLGASPRDEDTFARRVTGWLTDEAANAAALDLAARFAAWAAQTQAGHEAFGGGILFHQPPTHDYAHLVPLAAETTEGVTHLALAGEERRERAGFDLTDRGCDLAHGLDEAHYCIYCHHQGNDSCAHGLRERKTGALLTNPLGREMLGCPLCERISEMNEIKAKGLPIGALAIITLDNPLCAGTGHRICNDCMVACIYQKQQHKPVDIPEIETRGLKDVLALPWGFEIYGLLTRWNPLNLQRPLPLPDSGRKVLVVGLGPAGYSLSHHLLNEGHWVLAVDGLKIEPLDPELSGVDALGNAVPFHPIRDINQIRERLGNRVMGGFGGVAEYGITVRWDKNFLTIIRLLLERRRNFSMIGGVRLGGTLTPDDAFALGFDHVALCMGAGKPTIVPMRNGLARGVRQASDFLMGLQLTGAARGDSVANLQLRLPVAVIGGGLTAVDACTEALAYYPVQVEKFLARYETLVAERGEAAVRAGWSAEDHEVASEFLDHARQIRAERALAEGEGRPARVLDLLRQWGGASLYYRRGLTDSPAYRNNHEEVAKALEEGITIAEHLSPLEVELDAYGHARALRLRHGQTGAEVSVAARAVIVAAGTVPNTVLARETGAIVLDGKYFRAVDANGRPVSPERRPKPNEPQVLLDARADGTGISFFGDLHPSYAGNVVTAMASAKQGYPVIGALMENRPPPKGDGAALLAAMNATLRPTVHAITRHTPTIVEITLHAPQAARRFRPGQFYRLQNFERQAARVDGTTLAMEGLALTGAWVDREAGLLSVIVLEMGGSSDLCAHLRLGEPVVLMGPTGSPTEIGAGETVLLAGGGLGNAVLFSIGKAMRAEGCKVLYFAGYKGLADRYRIDDIHAAADTIVWCCDETPGFVPERPGDFTVTGTIVDAMVAYAEGRLGTPPIALSEVDRVIAIGSDRMMRAIAEARHGVLAPHLNSRHVAIGSINSPMQCMMKEICGQCLQPLTDPQTGETRIVFTCFNQDLPLDEVDFPALAQRLGQNSLAEKLTRAWIDRCLRHLGKRGAPPDAPPPQARREPAGVA</sequence>
<accession>Q2RWX5</accession>
<dbReference type="RefSeq" id="WP_011388324.1">
    <property type="nucleotide sequence ID" value="NC_007643.1"/>
</dbReference>
<dbReference type="Gene3D" id="2.40.30.10">
    <property type="entry name" value="Translation factors"/>
    <property type="match status" value="1"/>
</dbReference>
<dbReference type="HOGENOM" id="CLU_006653_0_0_5"/>